<reference evidence="2" key="2">
    <citation type="submission" date="2020-06" db="EMBL/GenBank/DDBJ databases">
        <authorList>
            <person name="Sheffer M."/>
        </authorList>
    </citation>
    <scope>NUCLEOTIDE SEQUENCE</scope>
</reference>
<gene>
    <name evidence="2" type="ORF">HNY73_000354</name>
</gene>
<organism evidence="2 3">
    <name type="scientific">Argiope bruennichi</name>
    <name type="common">Wasp spider</name>
    <name type="synonym">Aranea bruennichi</name>
    <dbReference type="NCBI Taxonomy" id="94029"/>
    <lineage>
        <taxon>Eukaryota</taxon>
        <taxon>Metazoa</taxon>
        <taxon>Ecdysozoa</taxon>
        <taxon>Arthropoda</taxon>
        <taxon>Chelicerata</taxon>
        <taxon>Arachnida</taxon>
        <taxon>Araneae</taxon>
        <taxon>Araneomorphae</taxon>
        <taxon>Entelegynae</taxon>
        <taxon>Araneoidea</taxon>
        <taxon>Araneidae</taxon>
        <taxon>Argiope</taxon>
    </lineage>
</organism>
<keyword evidence="3" id="KW-1185">Reference proteome</keyword>
<keyword evidence="1" id="KW-0472">Membrane</keyword>
<feature type="transmembrane region" description="Helical" evidence="1">
    <location>
        <begin position="121"/>
        <end position="138"/>
    </location>
</feature>
<feature type="transmembrane region" description="Helical" evidence="1">
    <location>
        <begin position="212"/>
        <end position="234"/>
    </location>
</feature>
<comment type="caution">
    <text evidence="2">The sequence shown here is derived from an EMBL/GenBank/DDBJ whole genome shotgun (WGS) entry which is preliminary data.</text>
</comment>
<protein>
    <recommendedName>
        <fullName evidence="4">Gustatory receptor</fullName>
    </recommendedName>
</protein>
<name>A0A8T0FXV1_ARGBR</name>
<evidence type="ECO:0000313" key="2">
    <source>
        <dbReference type="EMBL" id="KAF8795907.1"/>
    </source>
</evidence>
<proteinExistence type="predicted"/>
<feature type="transmembrane region" description="Helical" evidence="1">
    <location>
        <begin position="6"/>
        <end position="28"/>
    </location>
</feature>
<evidence type="ECO:0000256" key="1">
    <source>
        <dbReference type="SAM" id="Phobius"/>
    </source>
</evidence>
<feature type="transmembrane region" description="Helical" evidence="1">
    <location>
        <begin position="59"/>
        <end position="78"/>
    </location>
</feature>
<keyword evidence="1" id="KW-1133">Transmembrane helix</keyword>
<dbReference type="Proteomes" id="UP000807504">
    <property type="component" value="Unassembled WGS sequence"/>
</dbReference>
<dbReference type="AlphaFoldDB" id="A0A8T0FXV1"/>
<sequence length="329" mass="37527">MGTIPVGLTFAAFCTDFFSITIRVTLLYKRHSILSTITYLQAVYSSLEHVKNSNKMSQLALGVIISCTFPSVLLWYTVTLCYTGNEKILKHYIKYVIFGWSADNKWINCFVFVIVDHLLTLQQHVLSGFLIVLFWYLFELLKQIIGSFLFTSQQENDLEDLCKAYLKYSKTIVNCISSVEQSLSLLLILLYIYMVSTMFSVTTYLMRANLSVSPIAMVASQIILLLVIIIGFYVTSFQAKAVYDTAIKVKNCIYEMVSRSDSEDYDMKCLLLTMAEEFPSRVAIKVGGLFYLKRSFLQKTTSGILTYAVLLSQLEQQKVFKQVFESPPP</sequence>
<evidence type="ECO:0008006" key="4">
    <source>
        <dbReference type="Google" id="ProtNLM"/>
    </source>
</evidence>
<evidence type="ECO:0000313" key="3">
    <source>
        <dbReference type="Proteomes" id="UP000807504"/>
    </source>
</evidence>
<feature type="transmembrane region" description="Helical" evidence="1">
    <location>
        <begin position="185"/>
        <end position="206"/>
    </location>
</feature>
<accession>A0A8T0FXV1</accession>
<dbReference type="EMBL" id="JABXBU010000001">
    <property type="protein sequence ID" value="KAF8795907.1"/>
    <property type="molecule type" value="Genomic_DNA"/>
</dbReference>
<keyword evidence="1" id="KW-0812">Transmembrane</keyword>
<reference evidence="2" key="1">
    <citation type="journal article" date="2020" name="bioRxiv">
        <title>Chromosome-level reference genome of the European wasp spider Argiope bruennichi: a resource for studies on range expansion and evolutionary adaptation.</title>
        <authorList>
            <person name="Sheffer M.M."/>
            <person name="Hoppe A."/>
            <person name="Krehenwinkel H."/>
            <person name="Uhl G."/>
            <person name="Kuss A.W."/>
            <person name="Jensen L."/>
            <person name="Jensen C."/>
            <person name="Gillespie R.G."/>
            <person name="Hoff K.J."/>
            <person name="Prost S."/>
        </authorList>
    </citation>
    <scope>NUCLEOTIDE SEQUENCE</scope>
</reference>